<dbReference type="Proteomes" id="UP001524586">
    <property type="component" value="Unassembled WGS sequence"/>
</dbReference>
<feature type="region of interest" description="Disordered" evidence="1">
    <location>
        <begin position="66"/>
        <end position="86"/>
    </location>
</feature>
<reference evidence="2 3" key="1">
    <citation type="submission" date="2022-07" db="EMBL/GenBank/DDBJ databases">
        <title>Methylomonas rivi sp. nov., Methylomonas rosea sp. nov., Methylomonas aureus sp. nov. and Methylomonas subterranea sp. nov., four novel methanotrophs isolated from a freshwater creek and the deep terrestrial subsurface.</title>
        <authorList>
            <person name="Abin C."/>
            <person name="Sankaranarayanan K."/>
            <person name="Garner C."/>
            <person name="Sindelar R."/>
            <person name="Kotary K."/>
            <person name="Garner R."/>
            <person name="Barclay S."/>
            <person name="Lawson P."/>
            <person name="Krumholz L."/>
        </authorList>
    </citation>
    <scope>NUCLEOTIDE SEQUENCE [LARGE SCALE GENOMIC DNA]</scope>
    <source>
        <strain evidence="2 3">WSC-6</strain>
    </source>
</reference>
<sequence length="86" mass="9424">MKLILQIAVGVFLGSLGAWIVADIWHGRQEQNAKQVAEQRHAEQEKLRRAEGERIRALLLQGRQAGNAAGSIKPPAGFVPDDAQSR</sequence>
<evidence type="ECO:0000313" key="3">
    <source>
        <dbReference type="Proteomes" id="UP001524586"/>
    </source>
</evidence>
<evidence type="ECO:0000313" key="2">
    <source>
        <dbReference type="EMBL" id="MCQ8129727.1"/>
    </source>
</evidence>
<protein>
    <submittedName>
        <fullName evidence="2">Uncharacterized protein</fullName>
    </submittedName>
</protein>
<dbReference type="RefSeq" id="WP_256616156.1">
    <property type="nucleotide sequence ID" value="NZ_JANIBK010000093.1"/>
</dbReference>
<accession>A0ABT1U795</accession>
<organism evidence="2 3">
    <name type="scientific">Methylomonas rivi</name>
    <dbReference type="NCBI Taxonomy" id="2952226"/>
    <lineage>
        <taxon>Bacteria</taxon>
        <taxon>Pseudomonadati</taxon>
        <taxon>Pseudomonadota</taxon>
        <taxon>Gammaproteobacteria</taxon>
        <taxon>Methylococcales</taxon>
        <taxon>Methylococcaceae</taxon>
        <taxon>Methylomonas</taxon>
    </lineage>
</organism>
<dbReference type="EMBL" id="JANIBK010000093">
    <property type="protein sequence ID" value="MCQ8129727.1"/>
    <property type="molecule type" value="Genomic_DNA"/>
</dbReference>
<keyword evidence="3" id="KW-1185">Reference proteome</keyword>
<comment type="caution">
    <text evidence="2">The sequence shown here is derived from an EMBL/GenBank/DDBJ whole genome shotgun (WGS) entry which is preliminary data.</text>
</comment>
<proteinExistence type="predicted"/>
<evidence type="ECO:0000256" key="1">
    <source>
        <dbReference type="SAM" id="MobiDB-lite"/>
    </source>
</evidence>
<name>A0ABT1U795_9GAMM</name>
<gene>
    <name evidence="2" type="ORF">NP596_14805</name>
</gene>